<dbReference type="EMBL" id="GGFM01010962">
    <property type="protein sequence ID" value="MBW31713.1"/>
    <property type="molecule type" value="Transcribed_RNA"/>
</dbReference>
<organism evidence="1">
    <name type="scientific">Anopheles braziliensis</name>
    <dbReference type="NCBI Taxonomy" id="58242"/>
    <lineage>
        <taxon>Eukaryota</taxon>
        <taxon>Metazoa</taxon>
        <taxon>Ecdysozoa</taxon>
        <taxon>Arthropoda</taxon>
        <taxon>Hexapoda</taxon>
        <taxon>Insecta</taxon>
        <taxon>Pterygota</taxon>
        <taxon>Neoptera</taxon>
        <taxon>Endopterygota</taxon>
        <taxon>Diptera</taxon>
        <taxon>Nematocera</taxon>
        <taxon>Culicoidea</taxon>
        <taxon>Culicidae</taxon>
        <taxon>Anophelinae</taxon>
        <taxon>Anopheles</taxon>
    </lineage>
</organism>
<reference evidence="1" key="1">
    <citation type="submission" date="2018-01" db="EMBL/GenBank/DDBJ databases">
        <title>An insight into the sialome of Amazonian anophelines.</title>
        <authorList>
            <person name="Ribeiro J.M."/>
            <person name="Scarpassa V."/>
            <person name="Calvo E."/>
        </authorList>
    </citation>
    <scope>NUCLEOTIDE SEQUENCE</scope>
    <source>
        <tissue evidence="1">Salivary glands</tissue>
    </source>
</reference>
<name>A0A2M3ZT92_9DIPT</name>
<evidence type="ECO:0000313" key="1">
    <source>
        <dbReference type="EMBL" id="MBW31713.1"/>
    </source>
</evidence>
<accession>A0A2M3ZT92</accession>
<sequence>MRHSSLIFSYFAIRCWYCCCCSSSRAFSVTICSSEALGPLVEEATFDKEAAAAFVVVAVVAVNIGTISVG</sequence>
<dbReference type="AlphaFoldDB" id="A0A2M3ZT92"/>
<proteinExistence type="predicted"/>
<protein>
    <submittedName>
        <fullName evidence="1">Putative secreted peptide</fullName>
    </submittedName>
</protein>